<reference evidence="1 2" key="1">
    <citation type="submission" date="2018-06" db="EMBL/GenBank/DDBJ databases">
        <title>Comparative genomics of Bradyrhizobium nodulating Arachidis hypogaea.</title>
        <authorList>
            <person name="Li Y."/>
        </authorList>
    </citation>
    <scope>NUCLEOTIDE SEQUENCE [LARGE SCALE GENOMIC DNA]</scope>
    <source>
        <strain evidence="1 2">CCBAU 051107</strain>
    </source>
</reference>
<protein>
    <submittedName>
        <fullName evidence="1">Uncharacterized protein</fullName>
    </submittedName>
</protein>
<dbReference type="Proteomes" id="UP000594015">
    <property type="component" value="Chromosome"/>
</dbReference>
<accession>A0AAE7TK26</accession>
<dbReference type="KEGG" id="barh:WN72_33335"/>
<dbReference type="RefSeq" id="WP_092213139.1">
    <property type="nucleotide sequence ID" value="NZ_CP030050.1"/>
</dbReference>
<evidence type="ECO:0000313" key="2">
    <source>
        <dbReference type="Proteomes" id="UP000594015"/>
    </source>
</evidence>
<dbReference type="AlphaFoldDB" id="A0AAE7TK26"/>
<dbReference type="EMBL" id="CP030050">
    <property type="protein sequence ID" value="QOZ70646.1"/>
    <property type="molecule type" value="Genomic_DNA"/>
</dbReference>
<sequence length="101" mass="11193">MDLTNTQDYAIQAKLAGVIGATVFYRVFAGVRFAEVDGPLLYVYAKDESTAAEIEDDFALVIADLATEILKQVIEVVVVLPKTPRMPEGFLVELDKDGWRQ</sequence>
<gene>
    <name evidence="1" type="ORF">WN72_33335</name>
</gene>
<proteinExistence type="predicted"/>
<organism evidence="1 2">
    <name type="scientific">Bradyrhizobium arachidis</name>
    <dbReference type="NCBI Taxonomy" id="858423"/>
    <lineage>
        <taxon>Bacteria</taxon>
        <taxon>Pseudomonadati</taxon>
        <taxon>Pseudomonadota</taxon>
        <taxon>Alphaproteobacteria</taxon>
        <taxon>Hyphomicrobiales</taxon>
        <taxon>Nitrobacteraceae</taxon>
        <taxon>Bradyrhizobium</taxon>
    </lineage>
</organism>
<name>A0AAE7TK26_9BRAD</name>
<evidence type="ECO:0000313" key="1">
    <source>
        <dbReference type="EMBL" id="QOZ70646.1"/>
    </source>
</evidence>